<accession>A0A0M3DED7</accession>
<dbReference type="InterPro" id="IPR053746">
    <property type="entry name" value="Viral_HT_Connector_Assembly"/>
</dbReference>
<dbReference type="PATRIC" id="fig|1629550.3.peg.3004"/>
<evidence type="ECO:0000313" key="2">
    <source>
        <dbReference type="Proteomes" id="UP000034407"/>
    </source>
</evidence>
<gene>
    <name evidence="1" type="ORF">VN21_17365</name>
</gene>
<evidence type="ECO:0008006" key="3">
    <source>
        <dbReference type="Google" id="ProtNLM"/>
    </source>
</evidence>
<evidence type="ECO:0000313" key="1">
    <source>
        <dbReference type="EMBL" id="KKX99843.1"/>
    </source>
</evidence>
<dbReference type="OrthoDB" id="1918304at2"/>
<protein>
    <recommendedName>
        <fullName evidence="3">Phage gp6-like head-tail connector protein</fullName>
    </recommendedName>
</protein>
<dbReference type="EMBL" id="LBBT01000360">
    <property type="protein sequence ID" value="KKX99843.1"/>
    <property type="molecule type" value="Genomic_DNA"/>
</dbReference>
<dbReference type="Proteomes" id="UP000034407">
    <property type="component" value="Unassembled WGS sequence"/>
</dbReference>
<comment type="caution">
    <text evidence="1">The sequence shown here is derived from an EMBL/GenBank/DDBJ whole genome shotgun (WGS) entry which is preliminary data.</text>
</comment>
<name>A0A0M3DED7_9FIRM</name>
<keyword evidence="2" id="KW-1185">Reference proteome</keyword>
<proteinExistence type="predicted"/>
<dbReference type="Gene3D" id="1.10.246.150">
    <property type="match status" value="1"/>
</dbReference>
<reference evidence="1 2" key="1">
    <citation type="submission" date="2015-04" db="EMBL/GenBank/DDBJ databases">
        <title>Microcin producing Clostridium sp. JC272T.</title>
        <authorList>
            <person name="Jyothsna T."/>
            <person name="Sasikala C."/>
            <person name="Ramana C."/>
        </authorList>
    </citation>
    <scope>NUCLEOTIDE SEQUENCE [LARGE SCALE GENOMIC DNA]</scope>
    <source>
        <strain evidence="1 2">JC272</strain>
    </source>
</reference>
<dbReference type="AlphaFoldDB" id="A0A0M3DED7"/>
<dbReference type="RefSeq" id="WP_046824376.1">
    <property type="nucleotide sequence ID" value="NZ_LBBT01000360.1"/>
</dbReference>
<organism evidence="1 2">
    <name type="scientific">Paraclostridium benzoelyticum</name>
    <dbReference type="NCBI Taxonomy" id="1629550"/>
    <lineage>
        <taxon>Bacteria</taxon>
        <taxon>Bacillati</taxon>
        <taxon>Bacillota</taxon>
        <taxon>Clostridia</taxon>
        <taxon>Peptostreptococcales</taxon>
        <taxon>Peptostreptococcaceae</taxon>
        <taxon>Paraclostridium</taxon>
    </lineage>
</organism>
<sequence>MLIDEKRFKFIALESIKEYLNKDSIDENNAIISFVVDELVRRAKEYYSKPINRNIKSQSQGQRSITYSDTISNPFMITEDLVQLLPCPSLRLM</sequence>